<sequence>MAASLASKWSRGVGRSLFGGLGNNLSGLPAGTFHEKGASSTFLSRQQQQQQQQQRRSFIQMGTVLKVADNSGDHNVKAYKVKKGEIVKAVVVRTAMPFSRRDGSVIKIDENAVALLNKHQDYRITKKRNLHKGRRAGRPIGKRVFGPVPYELRKKWLLAVLTLAEDTA</sequence>
<accession>A0ACB8JWL3</accession>
<protein>
    <submittedName>
        <fullName evidence="1">50S ribosomal protein HLP</fullName>
    </submittedName>
</protein>
<dbReference type="Proteomes" id="UP000829398">
    <property type="component" value="Chromosome 6"/>
</dbReference>
<dbReference type="EMBL" id="CM039175">
    <property type="protein sequence ID" value="KAH9736592.1"/>
    <property type="molecule type" value="Genomic_DNA"/>
</dbReference>
<evidence type="ECO:0000313" key="1">
    <source>
        <dbReference type="EMBL" id="KAH9736592.1"/>
    </source>
</evidence>
<reference evidence="2" key="1">
    <citation type="journal article" date="2023" name="Hortic. Res.">
        <title>A chromosome-level phased genome enabling allele-level studies in sweet orange: a case study on citrus Huanglongbing tolerance.</title>
        <authorList>
            <person name="Wu B."/>
            <person name="Yu Q."/>
            <person name="Deng Z."/>
            <person name="Duan Y."/>
            <person name="Luo F."/>
            <person name="Gmitter F. Jr."/>
        </authorList>
    </citation>
    <scope>NUCLEOTIDE SEQUENCE [LARGE SCALE GENOMIC DNA]</scope>
    <source>
        <strain evidence="2">cv. Valencia</strain>
    </source>
</reference>
<gene>
    <name evidence="1" type="ORF">KPL71_018147</name>
</gene>
<organism evidence="1 2">
    <name type="scientific">Citrus sinensis</name>
    <name type="common">Sweet orange</name>
    <name type="synonym">Citrus aurantium var. sinensis</name>
    <dbReference type="NCBI Taxonomy" id="2711"/>
    <lineage>
        <taxon>Eukaryota</taxon>
        <taxon>Viridiplantae</taxon>
        <taxon>Streptophyta</taxon>
        <taxon>Embryophyta</taxon>
        <taxon>Tracheophyta</taxon>
        <taxon>Spermatophyta</taxon>
        <taxon>Magnoliopsida</taxon>
        <taxon>eudicotyledons</taxon>
        <taxon>Gunneridae</taxon>
        <taxon>Pentapetalae</taxon>
        <taxon>rosids</taxon>
        <taxon>malvids</taxon>
        <taxon>Sapindales</taxon>
        <taxon>Rutaceae</taxon>
        <taxon>Aurantioideae</taxon>
        <taxon>Citrus</taxon>
    </lineage>
</organism>
<comment type="caution">
    <text evidence="1">The sequence shown here is derived from an EMBL/GenBank/DDBJ whole genome shotgun (WGS) entry which is preliminary data.</text>
</comment>
<keyword evidence="1" id="KW-0689">Ribosomal protein</keyword>
<keyword evidence="1" id="KW-0687">Ribonucleoprotein</keyword>
<keyword evidence="2" id="KW-1185">Reference proteome</keyword>
<proteinExistence type="predicted"/>
<name>A0ACB8JWL3_CITSI</name>
<evidence type="ECO:0000313" key="2">
    <source>
        <dbReference type="Proteomes" id="UP000829398"/>
    </source>
</evidence>